<evidence type="ECO:0000313" key="3">
    <source>
        <dbReference type="Proteomes" id="UP001190700"/>
    </source>
</evidence>
<feature type="region of interest" description="Disordered" evidence="1">
    <location>
        <begin position="26"/>
        <end position="68"/>
    </location>
</feature>
<dbReference type="Proteomes" id="UP001190700">
    <property type="component" value="Unassembled WGS sequence"/>
</dbReference>
<evidence type="ECO:0000256" key="1">
    <source>
        <dbReference type="SAM" id="MobiDB-lite"/>
    </source>
</evidence>
<sequence>MVNLEPGGWATITQKPVGLWTWATRAVHPGPGRQTGHRGPGERGGGATPRTAGRQDVRKGSNMESPPDATLREVVLLEAVSREAAEHIVNNPYDWGTHTEVCCWLPSKALGEEATKREVAVVDYDQQLFVDHRRHIVAAITSHMVKITSTTAKLCKTEDIFQLHVGTRQ</sequence>
<proteinExistence type="predicted"/>
<protein>
    <submittedName>
        <fullName evidence="2">Uncharacterized protein</fullName>
    </submittedName>
</protein>
<name>A0AAE0L668_9CHLO</name>
<reference evidence="2 3" key="1">
    <citation type="journal article" date="2015" name="Genome Biol. Evol.">
        <title>Comparative Genomics of a Bacterivorous Green Alga Reveals Evolutionary Causalities and Consequences of Phago-Mixotrophic Mode of Nutrition.</title>
        <authorList>
            <person name="Burns J.A."/>
            <person name="Paasch A."/>
            <person name="Narechania A."/>
            <person name="Kim E."/>
        </authorList>
    </citation>
    <scope>NUCLEOTIDE SEQUENCE [LARGE SCALE GENOMIC DNA]</scope>
    <source>
        <strain evidence="2 3">PLY_AMNH</strain>
    </source>
</reference>
<evidence type="ECO:0000313" key="2">
    <source>
        <dbReference type="EMBL" id="KAK3273317.1"/>
    </source>
</evidence>
<dbReference type="AlphaFoldDB" id="A0AAE0L668"/>
<gene>
    <name evidence="2" type="ORF">CYMTET_18434</name>
</gene>
<keyword evidence="3" id="KW-1185">Reference proteome</keyword>
<comment type="caution">
    <text evidence="2">The sequence shown here is derived from an EMBL/GenBank/DDBJ whole genome shotgun (WGS) entry which is preliminary data.</text>
</comment>
<dbReference type="EMBL" id="LGRX02008537">
    <property type="protein sequence ID" value="KAK3273317.1"/>
    <property type="molecule type" value="Genomic_DNA"/>
</dbReference>
<accession>A0AAE0L668</accession>
<organism evidence="2 3">
    <name type="scientific">Cymbomonas tetramitiformis</name>
    <dbReference type="NCBI Taxonomy" id="36881"/>
    <lineage>
        <taxon>Eukaryota</taxon>
        <taxon>Viridiplantae</taxon>
        <taxon>Chlorophyta</taxon>
        <taxon>Pyramimonadophyceae</taxon>
        <taxon>Pyramimonadales</taxon>
        <taxon>Pyramimonadaceae</taxon>
        <taxon>Cymbomonas</taxon>
    </lineage>
</organism>